<comment type="cofactor">
    <cofactor evidence="8">
        <name>Mg(2+)</name>
        <dbReference type="ChEBI" id="CHEBI:18420"/>
    </cofactor>
</comment>
<keyword evidence="3 8" id="KW-0479">Metal-binding</keyword>
<keyword evidence="6 8" id="KW-0342">GTP-binding</keyword>
<dbReference type="HAMAP" id="MF_00316">
    <property type="entry name" value="MobA"/>
    <property type="match status" value="1"/>
</dbReference>
<gene>
    <name evidence="8 10" type="primary">mobA</name>
    <name evidence="10" type="ORF">MiYa_00395</name>
</gene>
<comment type="function">
    <text evidence="8">Transfers a GMP moiety from GTP to Mo-molybdopterin (Mo-MPT) cofactor (Moco or molybdenum cofactor) to form Mo-molybdopterin guanine dinucleotide (Mo-MGD) cofactor.</text>
</comment>
<dbReference type="GO" id="GO:0005525">
    <property type="term" value="F:GTP binding"/>
    <property type="evidence" value="ECO:0007669"/>
    <property type="project" value="UniProtKB-UniRule"/>
</dbReference>
<dbReference type="PANTHER" id="PTHR19136">
    <property type="entry name" value="MOLYBDENUM COFACTOR GUANYLYLTRANSFERASE"/>
    <property type="match status" value="1"/>
</dbReference>
<comment type="catalytic activity">
    <reaction evidence="8">
        <text>Mo-molybdopterin + GTP + H(+) = Mo-molybdopterin guanine dinucleotide + diphosphate</text>
        <dbReference type="Rhea" id="RHEA:34243"/>
        <dbReference type="ChEBI" id="CHEBI:15378"/>
        <dbReference type="ChEBI" id="CHEBI:33019"/>
        <dbReference type="ChEBI" id="CHEBI:37565"/>
        <dbReference type="ChEBI" id="CHEBI:71302"/>
        <dbReference type="ChEBI" id="CHEBI:71310"/>
        <dbReference type="EC" id="2.7.7.77"/>
    </reaction>
</comment>
<feature type="binding site" evidence="8">
    <location>
        <position position="127"/>
    </location>
    <ligand>
        <name>GTP</name>
        <dbReference type="ChEBI" id="CHEBI:37565"/>
    </ligand>
</feature>
<evidence type="ECO:0000259" key="9">
    <source>
        <dbReference type="Pfam" id="PF12804"/>
    </source>
</evidence>
<protein>
    <recommendedName>
        <fullName evidence="8">Probable molybdenum cofactor guanylyltransferase</fullName>
        <shortName evidence="8">MoCo guanylyltransferase</shortName>
        <ecNumber evidence="8">2.7.7.77</ecNumber>
    </recommendedName>
    <alternativeName>
        <fullName evidence="8">GTP:molybdopterin guanylyltransferase</fullName>
    </alternativeName>
    <alternativeName>
        <fullName evidence="8">Mo-MPT guanylyltransferase</fullName>
    </alternativeName>
    <alternativeName>
        <fullName evidence="8">Molybdopterin guanylyltransferase</fullName>
    </alternativeName>
    <alternativeName>
        <fullName evidence="8">Molybdopterin-guanine dinucleotide synthase</fullName>
        <shortName evidence="8">MGD synthase</shortName>
    </alternativeName>
</protein>
<evidence type="ECO:0000256" key="1">
    <source>
        <dbReference type="ARBA" id="ARBA00022490"/>
    </source>
</evidence>
<dbReference type="CDD" id="cd02503">
    <property type="entry name" value="MobA"/>
    <property type="match status" value="1"/>
</dbReference>
<dbReference type="GO" id="GO:0006777">
    <property type="term" value="P:Mo-molybdopterin cofactor biosynthetic process"/>
    <property type="evidence" value="ECO:0007669"/>
    <property type="project" value="UniProtKB-KW"/>
</dbReference>
<sequence>MVFTDRVCLFLCVLCASVVYPLELVIMSDFPALTALILAGGESSRMGRDKALLSFQGLSFLENICLVAQDCAVQVSVITPWPERYQLIIPQYCRIIKEPLPTRGPLLAFALGLTFVSTDWVLLLPCDLPLLRSSIIQAWSRLLATVPENAIALVPRCGNRWEPLCAFYHRRCLASLQTYIKQGGTSFQKWLNAAVVEELIIDNSEILFNCNTPEDLEIIINYPDINRKKT</sequence>
<keyword evidence="5 8" id="KW-0460">Magnesium</keyword>
<dbReference type="Pfam" id="PF12804">
    <property type="entry name" value="NTP_transf_3"/>
    <property type="match status" value="1"/>
</dbReference>
<feature type="binding site" evidence="8">
    <location>
        <begin position="38"/>
        <end position="40"/>
    </location>
    <ligand>
        <name>GTP</name>
        <dbReference type="ChEBI" id="CHEBI:37565"/>
    </ligand>
</feature>
<comment type="caution">
    <text evidence="10">The sequence shown here is derived from an EMBL/GenBank/DDBJ whole genome shotgun (WGS) entry which is preliminary data.</text>
</comment>
<accession>A0A5A5R6L5</accession>
<dbReference type="SUPFAM" id="SSF53448">
    <property type="entry name" value="Nucleotide-diphospho-sugar transferases"/>
    <property type="match status" value="1"/>
</dbReference>
<proteinExistence type="inferred from homology"/>
<keyword evidence="1 8" id="KW-0963">Cytoplasm</keyword>
<evidence type="ECO:0000256" key="4">
    <source>
        <dbReference type="ARBA" id="ARBA00022741"/>
    </source>
</evidence>
<dbReference type="InterPro" id="IPR029044">
    <property type="entry name" value="Nucleotide-diphossugar_trans"/>
</dbReference>
<dbReference type="EMBL" id="BHVO01000004">
    <property type="protein sequence ID" value="GCA68877.1"/>
    <property type="molecule type" value="Genomic_DNA"/>
</dbReference>
<comment type="subcellular location">
    <subcellularLocation>
        <location evidence="8">Cytoplasm</location>
    </subcellularLocation>
</comment>
<dbReference type="PANTHER" id="PTHR19136:SF81">
    <property type="entry name" value="MOLYBDENUM COFACTOR GUANYLYLTRANSFERASE"/>
    <property type="match status" value="1"/>
</dbReference>
<evidence type="ECO:0000256" key="6">
    <source>
        <dbReference type="ARBA" id="ARBA00023134"/>
    </source>
</evidence>
<comment type="caution">
    <text evidence="8">Lacks conserved residue(s) required for the propagation of feature annotation.</text>
</comment>
<dbReference type="InterPro" id="IPR025877">
    <property type="entry name" value="MobA-like_NTP_Trfase"/>
</dbReference>
<evidence type="ECO:0000256" key="5">
    <source>
        <dbReference type="ARBA" id="ARBA00022842"/>
    </source>
</evidence>
<dbReference type="EC" id="2.7.7.77" evidence="8"/>
<keyword evidence="10" id="KW-0548">Nucleotidyltransferase</keyword>
<evidence type="ECO:0000256" key="3">
    <source>
        <dbReference type="ARBA" id="ARBA00022723"/>
    </source>
</evidence>
<feature type="domain" description="MobA-like NTP transferase" evidence="9">
    <location>
        <begin position="35"/>
        <end position="189"/>
    </location>
</feature>
<dbReference type="InterPro" id="IPR013482">
    <property type="entry name" value="Molybde_CF_guanTrfase"/>
</dbReference>
<evidence type="ECO:0000256" key="7">
    <source>
        <dbReference type="ARBA" id="ARBA00023150"/>
    </source>
</evidence>
<feature type="binding site" evidence="8">
    <location>
        <position position="127"/>
    </location>
    <ligand>
        <name>Mg(2+)</name>
        <dbReference type="ChEBI" id="CHEBI:18420"/>
    </ligand>
</feature>
<dbReference type="GO" id="GO:0005737">
    <property type="term" value="C:cytoplasm"/>
    <property type="evidence" value="ECO:0007669"/>
    <property type="project" value="UniProtKB-SubCell"/>
</dbReference>
<name>A0A5A5R6L5_MICAE</name>
<evidence type="ECO:0000256" key="8">
    <source>
        <dbReference type="HAMAP-Rule" id="MF_00316"/>
    </source>
</evidence>
<feature type="binding site" evidence="8">
    <location>
        <position position="50"/>
    </location>
    <ligand>
        <name>GTP</name>
        <dbReference type="ChEBI" id="CHEBI:37565"/>
    </ligand>
</feature>
<evidence type="ECO:0000256" key="2">
    <source>
        <dbReference type="ARBA" id="ARBA00022679"/>
    </source>
</evidence>
<reference evidence="10 11" key="1">
    <citation type="submission" date="2018-09" db="EMBL/GenBank/DDBJ databases">
        <title>Evolutionary history of phycoerythrin pigmentation in the water bloom-forming cyanobacterium Microcystis aeruginosa.</title>
        <authorList>
            <person name="Tanabe Y."/>
            <person name="Tanabe Y."/>
            <person name="Yamaguchi H."/>
        </authorList>
    </citation>
    <scope>NUCLEOTIDE SEQUENCE [LARGE SCALE GENOMIC DNA]</scope>
    <source>
        <strain evidence="10 11">NIES-2519</strain>
    </source>
</reference>
<comment type="domain">
    <text evidence="8">The N-terminal domain determines nucleotide recognition and specific binding, while the C-terminal domain determines the specific binding to the target protein.</text>
</comment>
<evidence type="ECO:0000313" key="11">
    <source>
        <dbReference type="Proteomes" id="UP000323569"/>
    </source>
</evidence>
<comment type="similarity">
    <text evidence="8">Belongs to the MobA family.</text>
</comment>
<keyword evidence="7 8" id="KW-0501">Molybdenum cofactor biosynthesis</keyword>
<dbReference type="GO" id="GO:0061603">
    <property type="term" value="F:molybdenum cofactor guanylyltransferase activity"/>
    <property type="evidence" value="ECO:0007669"/>
    <property type="project" value="UniProtKB-EC"/>
</dbReference>
<organism evidence="10 11">
    <name type="scientific">Microcystis aeruginosa NIES-2519</name>
    <dbReference type="NCBI Taxonomy" id="2303981"/>
    <lineage>
        <taxon>Bacteria</taxon>
        <taxon>Bacillati</taxon>
        <taxon>Cyanobacteriota</taxon>
        <taxon>Cyanophyceae</taxon>
        <taxon>Oscillatoriophycideae</taxon>
        <taxon>Chroococcales</taxon>
        <taxon>Microcystaceae</taxon>
        <taxon>Microcystis</taxon>
    </lineage>
</organism>
<dbReference type="Proteomes" id="UP000323569">
    <property type="component" value="Unassembled WGS sequence"/>
</dbReference>
<dbReference type="Gene3D" id="3.90.550.10">
    <property type="entry name" value="Spore Coat Polysaccharide Biosynthesis Protein SpsA, Chain A"/>
    <property type="match status" value="1"/>
</dbReference>
<dbReference type="NCBIfam" id="NF002741">
    <property type="entry name" value="PRK02726.1"/>
    <property type="match status" value="1"/>
</dbReference>
<dbReference type="AlphaFoldDB" id="A0A5A5R6L5"/>
<keyword evidence="2 8" id="KW-0808">Transferase</keyword>
<keyword evidence="4 8" id="KW-0547">Nucleotide-binding</keyword>
<dbReference type="GO" id="GO:0046872">
    <property type="term" value="F:metal ion binding"/>
    <property type="evidence" value="ECO:0007669"/>
    <property type="project" value="UniProtKB-KW"/>
</dbReference>
<evidence type="ECO:0000313" key="10">
    <source>
        <dbReference type="EMBL" id="GCA68877.1"/>
    </source>
</evidence>